<reference evidence="1 3" key="1">
    <citation type="submission" date="2012-11" db="EMBL/GenBank/DDBJ databases">
        <title>Whole genome sequence of Acetobacter indonesiensis 5H-1.</title>
        <authorList>
            <person name="Azuma Y."/>
            <person name="Higashiura N."/>
            <person name="Hirakawa H."/>
            <person name="Matsushita K."/>
        </authorList>
    </citation>
    <scope>NUCLEOTIDE SEQUENCE [LARGE SCALE GENOMIC DNA]</scope>
    <source>
        <strain evidence="1 3">5H-1</strain>
    </source>
</reference>
<dbReference type="EMBL" id="BJXQ01000013">
    <property type="protein sequence ID" value="GEN04150.1"/>
    <property type="molecule type" value="Genomic_DNA"/>
</dbReference>
<dbReference type="Proteomes" id="UP000321104">
    <property type="component" value="Unassembled WGS sequence"/>
</dbReference>
<dbReference type="AlphaFoldDB" id="A0A6N3T7U3"/>
<organism evidence="2 4">
    <name type="scientific">Acetobacter indonesiensis</name>
    <dbReference type="NCBI Taxonomy" id="104101"/>
    <lineage>
        <taxon>Bacteria</taxon>
        <taxon>Pseudomonadati</taxon>
        <taxon>Pseudomonadota</taxon>
        <taxon>Alphaproteobacteria</taxon>
        <taxon>Acetobacterales</taxon>
        <taxon>Acetobacteraceae</taxon>
        <taxon>Acetobacter</taxon>
    </lineage>
</organism>
<evidence type="ECO:0000313" key="2">
    <source>
        <dbReference type="EMBL" id="GEN04150.1"/>
    </source>
</evidence>
<dbReference type="RefSeq" id="WP_174766860.1">
    <property type="nucleotide sequence ID" value="NZ_BAMW01000022.1"/>
</dbReference>
<dbReference type="EMBL" id="BAMW01000022">
    <property type="protein sequence ID" value="GAN63201.1"/>
    <property type="molecule type" value="Genomic_DNA"/>
</dbReference>
<comment type="caution">
    <text evidence="2">The sequence shown here is derived from an EMBL/GenBank/DDBJ whole genome shotgun (WGS) entry which is preliminary data.</text>
</comment>
<evidence type="ECO:0000313" key="3">
    <source>
        <dbReference type="Proteomes" id="UP000032673"/>
    </source>
</evidence>
<dbReference type="Proteomes" id="UP000032673">
    <property type="component" value="Unassembled WGS sequence"/>
</dbReference>
<accession>A0A6N3T7U3</accession>
<evidence type="ECO:0000313" key="1">
    <source>
        <dbReference type="EMBL" id="GAN63201.1"/>
    </source>
</evidence>
<reference evidence="2 4" key="2">
    <citation type="submission" date="2019-07" db="EMBL/GenBank/DDBJ databases">
        <title>Whole genome shotgun sequence of Acetobacter indonesiensis NBRC 16471.</title>
        <authorList>
            <person name="Hosoyama A."/>
            <person name="Uohara A."/>
            <person name="Ohji S."/>
            <person name="Ichikawa N."/>
        </authorList>
    </citation>
    <scope>NUCLEOTIDE SEQUENCE [LARGE SCALE GENOMIC DNA]</scope>
    <source>
        <strain evidence="2 4">NBRC 16471</strain>
    </source>
</reference>
<gene>
    <name evidence="1" type="ORF">Abin_022_059</name>
    <name evidence="2" type="ORF">AIN02nite_21750</name>
</gene>
<name>A0A6N3T7U3_9PROT</name>
<evidence type="ECO:0000313" key="4">
    <source>
        <dbReference type="Proteomes" id="UP000321104"/>
    </source>
</evidence>
<sequence length="165" mass="17527">MTQTVKDLYPARYYAGYDTTAAQPTPVTAWYDTWEMSSLSAVPPASNLLPISAEDWQNTTNFRKPTGKAVQNGGIVDYTPPPAPLSTQAYYALQQAATTSWAEYGMFGETPPAAWQTYLSALRAISNGTDTLSTRLPTLGTEQSVATAGSAASTSMQNAAEQGGA</sequence>
<keyword evidence="3" id="KW-1185">Reference proteome</keyword>
<proteinExistence type="predicted"/>
<protein>
    <submittedName>
        <fullName evidence="2">Uncharacterized protein</fullName>
    </submittedName>
</protein>